<dbReference type="Proteomes" id="UP000095200">
    <property type="component" value="Unassembled WGS sequence"/>
</dbReference>
<dbReference type="RefSeq" id="WP_069858859.1">
    <property type="nucleotide sequence ID" value="NZ_BDFE01000015.1"/>
</dbReference>
<sequence>MTTACKKGEHLKEIFDICTWKNKHFNELPATDHDIRYKWTEDEYEFARPFFSTGVLCEDSAATHRELYLGEDANGWVLCVTETTSKDFSPKDVAKEMVRLMDPDTSMDALKAIYSTKSK</sequence>
<protein>
    <submittedName>
        <fullName evidence="1">Uncharacterized protein</fullName>
    </submittedName>
</protein>
<comment type="caution">
    <text evidence="1">The sequence shown here is derived from an EMBL/GenBank/DDBJ whole genome shotgun (WGS) entry which is preliminary data.</text>
</comment>
<organism evidence="1 2">
    <name type="scientific">Desulfoplanes formicivorans</name>
    <dbReference type="NCBI Taxonomy" id="1592317"/>
    <lineage>
        <taxon>Bacteria</taxon>
        <taxon>Pseudomonadati</taxon>
        <taxon>Thermodesulfobacteriota</taxon>
        <taxon>Desulfovibrionia</taxon>
        <taxon>Desulfovibrionales</taxon>
        <taxon>Desulfoplanaceae</taxon>
        <taxon>Desulfoplanes</taxon>
    </lineage>
</organism>
<dbReference type="EMBL" id="BDFE01000015">
    <property type="protein sequence ID" value="GAU08858.1"/>
    <property type="molecule type" value="Genomic_DNA"/>
</dbReference>
<name>A0A194AHQ8_9BACT</name>
<keyword evidence="2" id="KW-1185">Reference proteome</keyword>
<accession>A0A194AHQ8</accession>
<reference evidence="2" key="1">
    <citation type="submission" date="2016-06" db="EMBL/GenBank/DDBJ databases">
        <title>Draft genome sequence of Desulfoplanes formicivorans strain Pf12B.</title>
        <authorList>
            <person name="Watanabe M."/>
            <person name="Kojima H."/>
            <person name="Fukui M."/>
        </authorList>
    </citation>
    <scope>NUCLEOTIDE SEQUENCE [LARGE SCALE GENOMIC DNA]</scope>
    <source>
        <strain evidence="2">Pf12B</strain>
    </source>
</reference>
<dbReference type="OrthoDB" id="5457906at2"/>
<proteinExistence type="predicted"/>
<evidence type="ECO:0000313" key="2">
    <source>
        <dbReference type="Proteomes" id="UP000095200"/>
    </source>
</evidence>
<gene>
    <name evidence="1" type="ORF">DPF_1575</name>
</gene>
<evidence type="ECO:0000313" key="1">
    <source>
        <dbReference type="EMBL" id="GAU08858.1"/>
    </source>
</evidence>
<dbReference type="AlphaFoldDB" id="A0A194AHQ8"/>